<dbReference type="PANTHER" id="PTHR46663:SF2">
    <property type="entry name" value="GGDEF DOMAIN-CONTAINING PROTEIN"/>
    <property type="match status" value="1"/>
</dbReference>
<feature type="transmembrane region" description="Helical" evidence="1">
    <location>
        <begin position="196"/>
        <end position="213"/>
    </location>
</feature>
<reference evidence="3 4" key="1">
    <citation type="submission" date="2014-10" db="EMBL/GenBank/DDBJ databases">
        <title>Draft genome sequence of Actinoplanes utahensis NRRL 12052.</title>
        <authorList>
            <person name="Velasco-Bucheli B."/>
            <person name="del Cerro C."/>
            <person name="Hormigo D."/>
            <person name="Garcia J.L."/>
            <person name="Acebal C."/>
            <person name="Arroyo M."/>
            <person name="de la Mata I."/>
        </authorList>
    </citation>
    <scope>NUCLEOTIDE SEQUENCE [LARGE SCALE GENOMIC DNA]</scope>
    <source>
        <strain evidence="3 4">NRRL 12052</strain>
    </source>
</reference>
<feature type="transmembrane region" description="Helical" evidence="1">
    <location>
        <begin position="12"/>
        <end position="32"/>
    </location>
</feature>
<evidence type="ECO:0000256" key="1">
    <source>
        <dbReference type="SAM" id="Phobius"/>
    </source>
</evidence>
<accession>A0A0A6UM38</accession>
<dbReference type="GO" id="GO:0016301">
    <property type="term" value="F:kinase activity"/>
    <property type="evidence" value="ECO:0007669"/>
    <property type="project" value="UniProtKB-KW"/>
</dbReference>
<feature type="transmembrane region" description="Helical" evidence="1">
    <location>
        <begin position="286"/>
        <end position="308"/>
    </location>
</feature>
<dbReference type="Proteomes" id="UP000054537">
    <property type="component" value="Unassembled WGS sequence"/>
</dbReference>
<dbReference type="eggNOG" id="COG5001">
    <property type="taxonomic scope" value="Bacteria"/>
</dbReference>
<dbReference type="NCBIfam" id="TIGR00254">
    <property type="entry name" value="GGDEF"/>
    <property type="match status" value="1"/>
</dbReference>
<sequence>MGNGSIRQDPVLAVATAWTLLGTALLFLVDSADARVNVFWAFQPALDALLAYSAWRVSRIAVGAIRRFWRMLAVAGSLFTLGDTVQALVSLWQPNQTSTVGGTIQSTCFALGLGLIVVAMLIHPHSGRSGRERVAFWLDSATVLVGGATVAWCFVIDPKDNPAGALAGAAVVLTSAFAAVKMILSGNAPMHRTAAIPMIMAAVVNAVGLFAAPGEDQNLPAYVYAIRFVPSLLIAMGPRFQEVIARFDETAFGTRRRKPYSLLPYGSIVLVFFTMTYILPKHDDAGRLWGSVGGLGVIVALVVARQLLAFHDNQRLIAQLREHEVRLRRQALFDDLTGLANRTHFREELGAALDTAEPGTVSLLLVDLDGFKAVNDTLGHAAGDLLLAGVAEKLRTSVRAGDMPARLGGDEFAVLLHDCDAQDAERTAQRILQSLTVPIPIDGAPILANASIGVACSEPGDDTRSLLHAADTAMYAAKHRGKGTYMCYDPTMLPAAS</sequence>
<dbReference type="InterPro" id="IPR000160">
    <property type="entry name" value="GGDEF_dom"/>
</dbReference>
<keyword evidence="3" id="KW-0418">Kinase</keyword>
<feature type="transmembrane region" description="Helical" evidence="1">
    <location>
        <begin position="104"/>
        <end position="122"/>
    </location>
</feature>
<dbReference type="PANTHER" id="PTHR46663">
    <property type="entry name" value="DIGUANYLATE CYCLASE DGCT-RELATED"/>
    <property type="match status" value="1"/>
</dbReference>
<evidence type="ECO:0000313" key="4">
    <source>
        <dbReference type="Proteomes" id="UP000054537"/>
    </source>
</evidence>
<dbReference type="SUPFAM" id="SSF55073">
    <property type="entry name" value="Nucleotide cyclase"/>
    <property type="match status" value="1"/>
</dbReference>
<organism evidence="3 4">
    <name type="scientific">Actinoplanes utahensis</name>
    <dbReference type="NCBI Taxonomy" id="1869"/>
    <lineage>
        <taxon>Bacteria</taxon>
        <taxon>Bacillati</taxon>
        <taxon>Actinomycetota</taxon>
        <taxon>Actinomycetes</taxon>
        <taxon>Micromonosporales</taxon>
        <taxon>Micromonosporaceae</taxon>
        <taxon>Actinoplanes</taxon>
    </lineage>
</organism>
<feature type="transmembrane region" description="Helical" evidence="1">
    <location>
        <begin position="163"/>
        <end position="184"/>
    </location>
</feature>
<feature type="domain" description="GGDEF" evidence="2">
    <location>
        <begin position="359"/>
        <end position="490"/>
    </location>
</feature>
<protein>
    <submittedName>
        <fullName evidence="3">Histidine kinase</fullName>
    </submittedName>
</protein>
<keyword evidence="1" id="KW-0472">Membrane</keyword>
<dbReference type="PROSITE" id="PS50887">
    <property type="entry name" value="GGDEF"/>
    <property type="match status" value="1"/>
</dbReference>
<comment type="caution">
    <text evidence="3">The sequence shown here is derived from an EMBL/GenBank/DDBJ whole genome shotgun (WGS) entry which is preliminary data.</text>
</comment>
<dbReference type="Gene3D" id="3.30.70.270">
    <property type="match status" value="1"/>
</dbReference>
<dbReference type="InterPro" id="IPR052163">
    <property type="entry name" value="DGC-Regulatory_Protein"/>
</dbReference>
<dbReference type="CDD" id="cd01949">
    <property type="entry name" value="GGDEF"/>
    <property type="match status" value="1"/>
</dbReference>
<evidence type="ECO:0000313" key="3">
    <source>
        <dbReference type="EMBL" id="KHD76501.1"/>
    </source>
</evidence>
<keyword evidence="3" id="KW-0808">Transferase</keyword>
<dbReference type="InterPro" id="IPR043128">
    <property type="entry name" value="Rev_trsase/Diguanyl_cyclase"/>
</dbReference>
<feature type="transmembrane region" description="Helical" evidence="1">
    <location>
        <begin position="219"/>
        <end position="237"/>
    </location>
</feature>
<evidence type="ECO:0000259" key="2">
    <source>
        <dbReference type="PROSITE" id="PS50887"/>
    </source>
</evidence>
<dbReference type="STRING" id="1869.MB27_17435"/>
<feature type="transmembrane region" description="Helical" evidence="1">
    <location>
        <begin position="69"/>
        <end position="92"/>
    </location>
</feature>
<dbReference type="Pfam" id="PF00990">
    <property type="entry name" value="GGDEF"/>
    <property type="match status" value="1"/>
</dbReference>
<feature type="transmembrane region" description="Helical" evidence="1">
    <location>
        <begin position="134"/>
        <end position="157"/>
    </location>
</feature>
<gene>
    <name evidence="3" type="ORF">MB27_17435</name>
</gene>
<keyword evidence="1" id="KW-0812">Transmembrane</keyword>
<dbReference type="FunFam" id="3.30.70.270:FF:000001">
    <property type="entry name" value="Diguanylate cyclase domain protein"/>
    <property type="match status" value="1"/>
</dbReference>
<keyword evidence="4" id="KW-1185">Reference proteome</keyword>
<dbReference type="SMART" id="SM00267">
    <property type="entry name" value="GGDEF"/>
    <property type="match status" value="1"/>
</dbReference>
<proteinExistence type="predicted"/>
<dbReference type="EMBL" id="JRTT01000018">
    <property type="protein sequence ID" value="KHD76501.1"/>
    <property type="molecule type" value="Genomic_DNA"/>
</dbReference>
<dbReference type="AlphaFoldDB" id="A0A0A6UM38"/>
<keyword evidence="1" id="KW-1133">Transmembrane helix</keyword>
<feature type="transmembrane region" description="Helical" evidence="1">
    <location>
        <begin position="262"/>
        <end position="280"/>
    </location>
</feature>
<dbReference type="InterPro" id="IPR029787">
    <property type="entry name" value="Nucleotide_cyclase"/>
</dbReference>
<name>A0A0A6UM38_ACTUT</name>